<feature type="region of interest" description="Disordered" evidence="1">
    <location>
        <begin position="1"/>
        <end position="21"/>
    </location>
</feature>
<reference evidence="2" key="1">
    <citation type="submission" date="2021-02" db="EMBL/GenBank/DDBJ databases">
        <authorList>
            <person name="Dougan E. K."/>
            <person name="Rhodes N."/>
            <person name="Thang M."/>
            <person name="Chan C."/>
        </authorList>
    </citation>
    <scope>NUCLEOTIDE SEQUENCE</scope>
</reference>
<name>A0A813I147_POLGL</name>
<comment type="caution">
    <text evidence="2">The sequence shown here is derived from an EMBL/GenBank/DDBJ whole genome shotgun (WGS) entry which is preliminary data.</text>
</comment>
<protein>
    <submittedName>
        <fullName evidence="2">Uncharacterized protein</fullName>
    </submittedName>
</protein>
<dbReference type="AlphaFoldDB" id="A0A813I147"/>
<gene>
    <name evidence="2" type="ORF">PGLA1383_LOCUS57981</name>
</gene>
<proteinExistence type="predicted"/>
<organism evidence="2 3">
    <name type="scientific">Polarella glacialis</name>
    <name type="common">Dinoflagellate</name>
    <dbReference type="NCBI Taxonomy" id="89957"/>
    <lineage>
        <taxon>Eukaryota</taxon>
        <taxon>Sar</taxon>
        <taxon>Alveolata</taxon>
        <taxon>Dinophyceae</taxon>
        <taxon>Suessiales</taxon>
        <taxon>Suessiaceae</taxon>
        <taxon>Polarella</taxon>
    </lineage>
</organism>
<feature type="compositionally biased region" description="Acidic residues" evidence="1">
    <location>
        <begin position="1"/>
        <end position="12"/>
    </location>
</feature>
<accession>A0A813I147</accession>
<evidence type="ECO:0000256" key="1">
    <source>
        <dbReference type="SAM" id="MobiDB-lite"/>
    </source>
</evidence>
<evidence type="ECO:0000313" key="2">
    <source>
        <dbReference type="EMBL" id="CAE8643669.1"/>
    </source>
</evidence>
<evidence type="ECO:0000313" key="3">
    <source>
        <dbReference type="Proteomes" id="UP000654075"/>
    </source>
</evidence>
<keyword evidence="3" id="KW-1185">Reference proteome</keyword>
<dbReference type="Proteomes" id="UP000654075">
    <property type="component" value="Unassembled WGS sequence"/>
</dbReference>
<sequence length="134" mass="14069">MDGSEGEGEGNSEEASQQQSFQEALELALPWRRDFSMTSLHVPRDKTCTLADTGSLANVCPLLLAGWEAQEGLSAPLGASGASGPGGLGALLPRELGWEVGPGPPSPGRTAVDSIVPSVDNRTWSFLCMRWMGV</sequence>
<dbReference type="EMBL" id="CAJNNV010033411">
    <property type="protein sequence ID" value="CAE8643669.1"/>
    <property type="molecule type" value="Genomic_DNA"/>
</dbReference>